<evidence type="ECO:0000313" key="1">
    <source>
        <dbReference type="EMBL" id="KAI9903004.1"/>
    </source>
</evidence>
<name>A0ACC0V9N0_9HYPO</name>
<dbReference type="Proteomes" id="UP001163324">
    <property type="component" value="Chromosome 2"/>
</dbReference>
<gene>
    <name evidence="1" type="ORF">N3K66_002356</name>
</gene>
<comment type="caution">
    <text evidence="1">The sequence shown here is derived from an EMBL/GenBank/DDBJ whole genome shotgun (WGS) entry which is preliminary data.</text>
</comment>
<evidence type="ECO:0000313" key="2">
    <source>
        <dbReference type="Proteomes" id="UP001163324"/>
    </source>
</evidence>
<accession>A0ACC0V9N0</accession>
<dbReference type="EMBL" id="CM047941">
    <property type="protein sequence ID" value="KAI9903004.1"/>
    <property type="molecule type" value="Genomic_DNA"/>
</dbReference>
<reference evidence="1" key="1">
    <citation type="submission" date="2022-10" db="EMBL/GenBank/DDBJ databases">
        <title>Complete Genome of Trichothecium roseum strain YXFP-22015, a Plant Pathogen Isolated from Citrus.</title>
        <authorList>
            <person name="Wang Y."/>
            <person name="Zhu L."/>
        </authorList>
    </citation>
    <scope>NUCLEOTIDE SEQUENCE</scope>
    <source>
        <strain evidence="1">YXFP-22015</strain>
    </source>
</reference>
<sequence>MSTYTIVKYPDVPVPEPGTVPCWRCIGAIAKRVADYSRAVGDVEVVTPLGPLACFPQAGSAAHGCEHCASIKRPCLSLPSGHSSIAAASALQAYGLSQLSGSAPKPFDKKLVLAAGKARPPESHAIGRRAVASRDLGGAGLPPTGVGLPPAGATSADIQALLLAIQKNTAAMQKHAAVLEAAMDRVEKRVVKGENV</sequence>
<keyword evidence="2" id="KW-1185">Reference proteome</keyword>
<protein>
    <submittedName>
        <fullName evidence="1">Uncharacterized protein</fullName>
    </submittedName>
</protein>
<proteinExistence type="predicted"/>
<organism evidence="1 2">
    <name type="scientific">Trichothecium roseum</name>
    <dbReference type="NCBI Taxonomy" id="47278"/>
    <lineage>
        <taxon>Eukaryota</taxon>
        <taxon>Fungi</taxon>
        <taxon>Dikarya</taxon>
        <taxon>Ascomycota</taxon>
        <taxon>Pezizomycotina</taxon>
        <taxon>Sordariomycetes</taxon>
        <taxon>Hypocreomycetidae</taxon>
        <taxon>Hypocreales</taxon>
        <taxon>Hypocreales incertae sedis</taxon>
        <taxon>Trichothecium</taxon>
    </lineage>
</organism>